<keyword evidence="3 9" id="KW-0336">GPI-anchor</keyword>
<dbReference type="GO" id="GO:0031505">
    <property type="term" value="P:fungal-type cell wall organization"/>
    <property type="evidence" value="ECO:0007669"/>
    <property type="project" value="TreeGrafter"/>
</dbReference>
<gene>
    <name evidence="13" type="ORF">P171DRAFT_426816</name>
</gene>
<evidence type="ECO:0000259" key="12">
    <source>
        <dbReference type="SMART" id="SM00768"/>
    </source>
</evidence>
<dbReference type="InterPro" id="IPR004886">
    <property type="entry name" value="Glucanosyltransferase"/>
</dbReference>
<evidence type="ECO:0000256" key="7">
    <source>
        <dbReference type="ARBA" id="ARBA00023180"/>
    </source>
</evidence>
<dbReference type="PANTHER" id="PTHR31468:SF2">
    <property type="entry name" value="1,3-BETA-GLUCANOSYLTRANSFERASE GAS1"/>
    <property type="match status" value="1"/>
</dbReference>
<dbReference type="OrthoDB" id="3796639at2759"/>
<dbReference type="Pfam" id="PF03198">
    <property type="entry name" value="Glyco_hydro_72"/>
    <property type="match status" value="1"/>
</dbReference>
<feature type="region of interest" description="Disordered" evidence="10">
    <location>
        <begin position="486"/>
        <end position="516"/>
    </location>
</feature>
<keyword evidence="4 9" id="KW-0732">Signal</keyword>
<comment type="similarity">
    <text evidence="2 9">Belongs to the glycosyl hydrolase 72 family.</text>
</comment>
<dbReference type="AlphaFoldDB" id="A0A9P4PU23"/>
<sequence>MQAFASLLICVGLIGLISSVTAEVEPIEIKGSHLFYKNGTAFFVRGINYEPFGYDLSGLNPPPDPLGSGILCRRDIPNLSALNINTILVVNIDRDKDHSECMKAFVDAGIYVVASVLETGTGSAYVWDQEKLDHKIGIISSLANYSNLLGLRMVAEDQHPMDMPYFRAAFRDMRTYMSEVWHRNIPIILTVVPEEQEKDTIDYMWCHNDTADMAYVWLGESVQNCTTSQNIEDAVDFAKTLGAPSVLEGMRCEVNRSDSDDRNYEFMYDVYSDQGAAALSGGILQTYYGNWDENMTYAIMTSRYVSNENAIAPLPGGAESLSSVLAAAKPSFTDEAQYNPTATARPCPTGSAWDFSPVLPPRVYEPLCSCMLDTLQCTAKPSAIETISEYTLDDMLVTACGTNRAKNCEGIATNITTGAYGAFSMCNRTTVYSWAANLYWQKGGNCDLKGTAELRDVRPTPQRDCKFLLDQVGSAGEKTLTAFLGANTAPSSTAPSGTEETGGLAKTSSDDSQSSGLPTGAKIGIGIGVPFFVALCLVSVFFLLRRRRRADAALHGKEDVPEFVPPRDGAQGTQMRPNDLPEVQTLLRD</sequence>
<keyword evidence="7" id="KW-0325">Glycoprotein</keyword>
<comment type="caution">
    <text evidence="13">The sequence shown here is derived from an EMBL/GenBank/DDBJ whole genome shotgun (WGS) entry which is preliminary data.</text>
</comment>
<dbReference type="EC" id="2.4.1.-" evidence="9"/>
<dbReference type="SUPFAM" id="SSF51445">
    <property type="entry name" value="(Trans)glycosidases"/>
    <property type="match status" value="1"/>
</dbReference>
<keyword evidence="8 9" id="KW-0449">Lipoprotein</keyword>
<evidence type="ECO:0000313" key="13">
    <source>
        <dbReference type="EMBL" id="KAF2450436.1"/>
    </source>
</evidence>
<reference evidence="13" key="1">
    <citation type="journal article" date="2020" name="Stud. Mycol.">
        <title>101 Dothideomycetes genomes: a test case for predicting lifestyles and emergence of pathogens.</title>
        <authorList>
            <person name="Haridas S."/>
            <person name="Albert R."/>
            <person name="Binder M."/>
            <person name="Bloem J."/>
            <person name="Labutti K."/>
            <person name="Salamov A."/>
            <person name="Andreopoulos B."/>
            <person name="Baker S."/>
            <person name="Barry K."/>
            <person name="Bills G."/>
            <person name="Bluhm B."/>
            <person name="Cannon C."/>
            <person name="Castanera R."/>
            <person name="Culley D."/>
            <person name="Daum C."/>
            <person name="Ezra D."/>
            <person name="Gonzalez J."/>
            <person name="Henrissat B."/>
            <person name="Kuo A."/>
            <person name="Liang C."/>
            <person name="Lipzen A."/>
            <person name="Lutzoni F."/>
            <person name="Magnuson J."/>
            <person name="Mondo S."/>
            <person name="Nolan M."/>
            <person name="Ohm R."/>
            <person name="Pangilinan J."/>
            <person name="Park H.-J."/>
            <person name="Ramirez L."/>
            <person name="Alfaro M."/>
            <person name="Sun H."/>
            <person name="Tritt A."/>
            <person name="Yoshinaga Y."/>
            <person name="Zwiers L.-H."/>
            <person name="Turgeon B."/>
            <person name="Goodwin S."/>
            <person name="Spatafora J."/>
            <person name="Crous P."/>
            <person name="Grigoriev I."/>
        </authorList>
    </citation>
    <scope>NUCLEOTIDE SEQUENCE</scope>
    <source>
        <strain evidence="13">CBS 690.94</strain>
    </source>
</reference>
<comment type="subcellular location">
    <subcellularLocation>
        <location evidence="1 9">Cell membrane</location>
        <topology evidence="1 9">Lipid-anchor</topology>
        <topology evidence="1 9">GPI-anchor</topology>
    </subcellularLocation>
</comment>
<keyword evidence="11" id="KW-0812">Transmembrane</keyword>
<evidence type="ECO:0000256" key="3">
    <source>
        <dbReference type="ARBA" id="ARBA00022622"/>
    </source>
</evidence>
<feature type="region of interest" description="Disordered" evidence="10">
    <location>
        <begin position="559"/>
        <end position="589"/>
    </location>
</feature>
<dbReference type="PANTHER" id="PTHR31468">
    <property type="entry name" value="1,3-BETA-GLUCANOSYLTRANSFERASE GAS1"/>
    <property type="match status" value="1"/>
</dbReference>
<dbReference type="InterPro" id="IPR017853">
    <property type="entry name" value="GH"/>
</dbReference>
<name>A0A9P4PU23_9PLEO</name>
<evidence type="ECO:0000256" key="5">
    <source>
        <dbReference type="ARBA" id="ARBA00023136"/>
    </source>
</evidence>
<evidence type="ECO:0000256" key="8">
    <source>
        <dbReference type="ARBA" id="ARBA00023288"/>
    </source>
</evidence>
<dbReference type="GO" id="GO:0042124">
    <property type="term" value="F:1,3-beta-glucanosyltransferase activity"/>
    <property type="evidence" value="ECO:0007669"/>
    <property type="project" value="TreeGrafter"/>
</dbReference>
<feature type="domain" description="X8" evidence="12">
    <location>
        <begin position="375"/>
        <end position="467"/>
    </location>
</feature>
<evidence type="ECO:0000256" key="4">
    <source>
        <dbReference type="ARBA" id="ARBA00022729"/>
    </source>
</evidence>
<comment type="function">
    <text evidence="9">Splits internally a 1,3-beta-glucan molecule and transfers the newly generated reducing end (the donor) to the non-reducing end of another 1,3-beta-glucan molecule (the acceptor) forming a 1,3-beta linkage, resulting in the elongation of 1,3-beta-glucan chains in the cell wall.</text>
</comment>
<dbReference type="GO" id="GO:0098552">
    <property type="term" value="C:side of membrane"/>
    <property type="evidence" value="ECO:0007669"/>
    <property type="project" value="UniProtKB-KW"/>
</dbReference>
<feature type="compositionally biased region" description="Polar residues" evidence="10">
    <location>
        <begin position="488"/>
        <end position="499"/>
    </location>
</feature>
<keyword evidence="9" id="KW-0808">Transferase</keyword>
<organism evidence="13 14">
    <name type="scientific">Karstenula rhodostoma CBS 690.94</name>
    <dbReference type="NCBI Taxonomy" id="1392251"/>
    <lineage>
        <taxon>Eukaryota</taxon>
        <taxon>Fungi</taxon>
        <taxon>Dikarya</taxon>
        <taxon>Ascomycota</taxon>
        <taxon>Pezizomycotina</taxon>
        <taxon>Dothideomycetes</taxon>
        <taxon>Pleosporomycetidae</taxon>
        <taxon>Pleosporales</taxon>
        <taxon>Massarineae</taxon>
        <taxon>Didymosphaeriaceae</taxon>
        <taxon>Karstenula</taxon>
    </lineage>
</organism>
<feature type="compositionally biased region" description="Polar residues" evidence="10">
    <location>
        <begin position="506"/>
        <end position="516"/>
    </location>
</feature>
<feature type="chain" id="PRO_5040544515" description="1,3-beta-glucanosyltransferase" evidence="9">
    <location>
        <begin position="23"/>
        <end position="589"/>
    </location>
</feature>
<keyword evidence="11" id="KW-1133">Transmembrane helix</keyword>
<evidence type="ECO:0000256" key="6">
    <source>
        <dbReference type="ARBA" id="ARBA00023157"/>
    </source>
</evidence>
<evidence type="ECO:0000256" key="9">
    <source>
        <dbReference type="RuleBase" id="RU361209"/>
    </source>
</evidence>
<dbReference type="InterPro" id="IPR012946">
    <property type="entry name" value="X8"/>
</dbReference>
<evidence type="ECO:0000256" key="1">
    <source>
        <dbReference type="ARBA" id="ARBA00004609"/>
    </source>
</evidence>
<dbReference type="SMART" id="SM00768">
    <property type="entry name" value="X8"/>
    <property type="match status" value="1"/>
</dbReference>
<keyword evidence="14" id="KW-1185">Reference proteome</keyword>
<feature type="transmembrane region" description="Helical" evidence="11">
    <location>
        <begin position="523"/>
        <end position="544"/>
    </location>
</feature>
<evidence type="ECO:0000256" key="2">
    <source>
        <dbReference type="ARBA" id="ARBA00007528"/>
    </source>
</evidence>
<proteinExistence type="inferred from homology"/>
<dbReference type="Gene3D" id="3.20.20.80">
    <property type="entry name" value="Glycosidases"/>
    <property type="match status" value="1"/>
</dbReference>
<dbReference type="EMBL" id="MU001493">
    <property type="protein sequence ID" value="KAF2450436.1"/>
    <property type="molecule type" value="Genomic_DNA"/>
</dbReference>
<dbReference type="Gene3D" id="1.20.58.1040">
    <property type="match status" value="1"/>
</dbReference>
<dbReference type="Proteomes" id="UP000799764">
    <property type="component" value="Unassembled WGS sequence"/>
</dbReference>
<evidence type="ECO:0000313" key="14">
    <source>
        <dbReference type="Proteomes" id="UP000799764"/>
    </source>
</evidence>
<protein>
    <recommendedName>
        <fullName evidence="9">1,3-beta-glucanosyltransferase</fullName>
        <ecNumber evidence="9">2.4.1.-</ecNumber>
    </recommendedName>
</protein>
<accession>A0A9P4PU23</accession>
<keyword evidence="6" id="KW-1015">Disulfide bond</keyword>
<feature type="signal peptide" evidence="9">
    <location>
        <begin position="1"/>
        <end position="22"/>
    </location>
</feature>
<evidence type="ECO:0000256" key="11">
    <source>
        <dbReference type="SAM" id="Phobius"/>
    </source>
</evidence>
<dbReference type="GO" id="GO:0071970">
    <property type="term" value="P:fungal-type cell wall (1-&gt;3)-beta-D-glucan biosynthetic process"/>
    <property type="evidence" value="ECO:0007669"/>
    <property type="project" value="TreeGrafter"/>
</dbReference>
<keyword evidence="5 9" id="KW-0472">Membrane</keyword>
<evidence type="ECO:0000256" key="10">
    <source>
        <dbReference type="SAM" id="MobiDB-lite"/>
    </source>
</evidence>
<dbReference type="GO" id="GO:0005886">
    <property type="term" value="C:plasma membrane"/>
    <property type="evidence" value="ECO:0007669"/>
    <property type="project" value="UniProtKB-SubCell"/>
</dbReference>
<dbReference type="Pfam" id="PF07983">
    <property type="entry name" value="X8"/>
    <property type="match status" value="1"/>
</dbReference>